<feature type="domain" description="HAMP" evidence="7">
    <location>
        <begin position="295"/>
        <end position="342"/>
    </location>
</feature>
<keyword evidence="4" id="KW-1133">Transmembrane helix</keyword>
<dbReference type="GO" id="GO:0007165">
    <property type="term" value="P:signal transduction"/>
    <property type="evidence" value="ECO:0007669"/>
    <property type="project" value="UniProtKB-KW"/>
</dbReference>
<dbReference type="PANTHER" id="PTHR43531">
    <property type="entry name" value="PROTEIN ICFG"/>
    <property type="match status" value="1"/>
</dbReference>
<dbReference type="Gene3D" id="6.10.340.10">
    <property type="match status" value="1"/>
</dbReference>
<dbReference type="GO" id="GO:0005886">
    <property type="term" value="C:plasma membrane"/>
    <property type="evidence" value="ECO:0007669"/>
    <property type="project" value="TreeGrafter"/>
</dbReference>
<dbReference type="EMBL" id="BALE01000048">
    <property type="protein sequence ID" value="GAN55529.1"/>
    <property type="molecule type" value="Genomic_DNA"/>
</dbReference>
<evidence type="ECO:0000256" key="4">
    <source>
        <dbReference type="SAM" id="Phobius"/>
    </source>
</evidence>
<evidence type="ECO:0000259" key="7">
    <source>
        <dbReference type="PROSITE" id="PS50885"/>
    </source>
</evidence>
<dbReference type="InterPro" id="IPR003660">
    <property type="entry name" value="HAMP_dom"/>
</dbReference>
<name>A0A0D6MPB5_9PROT</name>
<dbReference type="GO" id="GO:0006935">
    <property type="term" value="P:chemotaxis"/>
    <property type="evidence" value="ECO:0007669"/>
    <property type="project" value="UniProtKB-KW"/>
</dbReference>
<keyword evidence="9" id="KW-1185">Reference proteome</keyword>
<dbReference type="Gene3D" id="1.10.287.950">
    <property type="entry name" value="Methyl-accepting chemotaxis protein"/>
    <property type="match status" value="1"/>
</dbReference>
<organism evidence="8 9">
    <name type="scientific">Tanticharoenia sakaeratensis NBRC 103193</name>
    <dbReference type="NCBI Taxonomy" id="1231623"/>
    <lineage>
        <taxon>Bacteria</taxon>
        <taxon>Pseudomonadati</taxon>
        <taxon>Pseudomonadota</taxon>
        <taxon>Alphaproteobacteria</taxon>
        <taxon>Acetobacterales</taxon>
        <taxon>Acetobacteraceae</taxon>
        <taxon>Tanticharoenia</taxon>
    </lineage>
</organism>
<keyword evidence="4" id="KW-0812">Transmembrane</keyword>
<dbReference type="SUPFAM" id="SSF158472">
    <property type="entry name" value="HAMP domain-like"/>
    <property type="match status" value="1"/>
</dbReference>
<dbReference type="SMART" id="SM00304">
    <property type="entry name" value="HAMP"/>
    <property type="match status" value="1"/>
</dbReference>
<dbReference type="SMART" id="SM00283">
    <property type="entry name" value="MA"/>
    <property type="match status" value="1"/>
</dbReference>
<accession>A0A0D6MPB5</accession>
<reference evidence="8 9" key="1">
    <citation type="submission" date="2012-10" db="EMBL/GenBank/DDBJ databases">
        <title>Genome sequencing of Tanticharoenia sakaeratensis NBRC 103193.</title>
        <authorList>
            <person name="Azuma Y."/>
            <person name="Hadano H."/>
            <person name="Hirakawa H."/>
            <person name="Matsushita K."/>
        </authorList>
    </citation>
    <scope>NUCLEOTIDE SEQUENCE [LARGE SCALE GENOMIC DNA]</scope>
    <source>
        <strain evidence="8 9">NBRC 103193</strain>
    </source>
</reference>
<evidence type="ECO:0000313" key="8">
    <source>
        <dbReference type="EMBL" id="GAN55529.1"/>
    </source>
</evidence>
<comment type="similarity">
    <text evidence="2">Belongs to the methyl-accepting chemotaxis (MCP) protein family.</text>
</comment>
<evidence type="ECO:0000259" key="6">
    <source>
        <dbReference type="PROSITE" id="PS50111"/>
    </source>
</evidence>
<protein>
    <submittedName>
        <fullName evidence="8">Methyl-accepting chemotaxis protein</fullName>
    </submittedName>
</protein>
<dbReference type="Pfam" id="PF00672">
    <property type="entry name" value="HAMP"/>
    <property type="match status" value="1"/>
</dbReference>
<dbReference type="CDD" id="cd11386">
    <property type="entry name" value="MCP_signal"/>
    <property type="match status" value="1"/>
</dbReference>
<dbReference type="PROSITE" id="PS50885">
    <property type="entry name" value="HAMP"/>
    <property type="match status" value="2"/>
</dbReference>
<keyword evidence="3" id="KW-0807">Transducer</keyword>
<dbReference type="PROSITE" id="PS50111">
    <property type="entry name" value="CHEMOTAXIS_TRANSDUC_2"/>
    <property type="match status" value="1"/>
</dbReference>
<dbReference type="OrthoDB" id="7218049at2"/>
<keyword evidence="4" id="KW-0472">Membrane</keyword>
<sequence length="643" mass="67715">MLQHLRFKTKIALVVIALSFVALAGNAFLAYSETATGARYMSFINVDDQGTILLARAADKMNALLYATHRIADETNTPSLSETVSRYRRDAAGLRALFAEASRVDPRLTGRLSELTARFDVVQSAMDQLVIAAQRNDVAQVTVFKQRVDESGLRLAIDLGALGGTRVAEVQAQAGAIAHGVTAAILWCFLVVVALIGVVLVAALVMSSRSIVNPLLVVRDRMLSVANGELDIHVPFAERGDEAGAMAKALRTIQTSMQRGRALEATQEEARVQAEHDRARAEEHAARDAAEERVAIEAIRRGLAAAANGNLAYRIEAAFPERLQVMQIDFNESFAKLRQTFSAVQHAVMAIGSGASEISTASADMSRRTEQQAASIEQSSVALGRVAGMLRDSAESAGKAAGVTDAARDGAEKSGTIVHAAVNAMSHIESSFSQISQVIGLIDDIAFQTNLLALNAGIEAARAGDAGRGFAVVATEVRTLAQRSAEGARQVKDLVSNSGHFVTDGVRLVRDAGAALEVILGQVAEINKLVADIAHASAGQSAAVEEINIAVGEMTKATQQNAAMVEQSTAAIASLDGEASALRERVAFFRLGDDGATGHAPNEKTSPAKGALSFSRAATAPRHLALAGADSSMPDDAGWADFM</sequence>
<dbReference type="RefSeq" id="WP_048850719.1">
    <property type="nucleotide sequence ID" value="NZ_BALE01000048.1"/>
</dbReference>
<evidence type="ECO:0000256" key="3">
    <source>
        <dbReference type="PROSITE-ProRule" id="PRU00284"/>
    </source>
</evidence>
<evidence type="ECO:0000256" key="2">
    <source>
        <dbReference type="ARBA" id="ARBA00029447"/>
    </source>
</evidence>
<dbReference type="Pfam" id="PF00015">
    <property type="entry name" value="MCPsignal"/>
    <property type="match status" value="1"/>
</dbReference>
<dbReference type="STRING" id="1231623.Tasa_048_154"/>
<dbReference type="InterPro" id="IPR051310">
    <property type="entry name" value="MCP_chemotaxis"/>
</dbReference>
<evidence type="ECO:0000256" key="5">
    <source>
        <dbReference type="SAM" id="SignalP"/>
    </source>
</evidence>
<dbReference type="GO" id="GO:0004888">
    <property type="term" value="F:transmembrane signaling receptor activity"/>
    <property type="evidence" value="ECO:0007669"/>
    <property type="project" value="TreeGrafter"/>
</dbReference>
<evidence type="ECO:0000313" key="9">
    <source>
        <dbReference type="Proteomes" id="UP000032679"/>
    </source>
</evidence>
<dbReference type="SUPFAM" id="SSF58104">
    <property type="entry name" value="Methyl-accepting chemotaxis protein (MCP) signaling domain"/>
    <property type="match status" value="1"/>
</dbReference>
<proteinExistence type="inferred from homology"/>
<feature type="signal peptide" evidence="5">
    <location>
        <begin position="1"/>
        <end position="24"/>
    </location>
</feature>
<gene>
    <name evidence="8" type="ORF">Tasa_048_154</name>
</gene>
<dbReference type="InterPro" id="IPR004089">
    <property type="entry name" value="MCPsignal_dom"/>
</dbReference>
<feature type="chain" id="PRO_5002308244" evidence="5">
    <location>
        <begin position="25"/>
        <end position="643"/>
    </location>
</feature>
<comment type="caution">
    <text evidence="8">The sequence shown here is derived from an EMBL/GenBank/DDBJ whole genome shotgun (WGS) entry which is preliminary data.</text>
</comment>
<feature type="domain" description="HAMP" evidence="7">
    <location>
        <begin position="209"/>
        <end position="262"/>
    </location>
</feature>
<feature type="transmembrane region" description="Helical" evidence="4">
    <location>
        <begin position="184"/>
        <end position="206"/>
    </location>
</feature>
<feature type="domain" description="Methyl-accepting transducer" evidence="6">
    <location>
        <begin position="347"/>
        <end position="576"/>
    </location>
</feature>
<dbReference type="PANTHER" id="PTHR43531:SF11">
    <property type="entry name" value="METHYL-ACCEPTING CHEMOTAXIS PROTEIN 3"/>
    <property type="match status" value="1"/>
</dbReference>
<keyword evidence="5" id="KW-0732">Signal</keyword>
<dbReference type="AlphaFoldDB" id="A0A0D6MPB5"/>
<dbReference type="Proteomes" id="UP000032679">
    <property type="component" value="Unassembled WGS sequence"/>
</dbReference>
<evidence type="ECO:0000256" key="1">
    <source>
        <dbReference type="ARBA" id="ARBA00022500"/>
    </source>
</evidence>
<keyword evidence="1" id="KW-0145">Chemotaxis</keyword>